<dbReference type="EMBL" id="LAZR01049239">
    <property type="protein sequence ID" value="KKK90111.1"/>
    <property type="molecule type" value="Genomic_DNA"/>
</dbReference>
<protein>
    <submittedName>
        <fullName evidence="2">Uncharacterized protein</fullName>
    </submittedName>
</protein>
<keyword evidence="1" id="KW-1133">Transmembrane helix</keyword>
<name>A0A0F9C0B0_9ZZZZ</name>
<proteinExistence type="predicted"/>
<accession>A0A0F9C0B0</accession>
<comment type="caution">
    <text evidence="2">The sequence shown here is derived from an EMBL/GenBank/DDBJ whole genome shotgun (WGS) entry which is preliminary data.</text>
</comment>
<evidence type="ECO:0000256" key="1">
    <source>
        <dbReference type="SAM" id="Phobius"/>
    </source>
</evidence>
<keyword evidence="1" id="KW-0812">Transmembrane</keyword>
<feature type="transmembrane region" description="Helical" evidence="1">
    <location>
        <begin position="24"/>
        <end position="45"/>
    </location>
</feature>
<evidence type="ECO:0000313" key="2">
    <source>
        <dbReference type="EMBL" id="KKK90111.1"/>
    </source>
</evidence>
<organism evidence="2">
    <name type="scientific">marine sediment metagenome</name>
    <dbReference type="NCBI Taxonomy" id="412755"/>
    <lineage>
        <taxon>unclassified sequences</taxon>
        <taxon>metagenomes</taxon>
        <taxon>ecological metagenomes</taxon>
    </lineage>
</organism>
<gene>
    <name evidence="2" type="ORF">LCGC14_2726370</name>
</gene>
<sequence>MRINKDTEVGEAFKVLKEVTPKKYVSRTTFITIAMLLGLCFSRVIR</sequence>
<reference evidence="2" key="1">
    <citation type="journal article" date="2015" name="Nature">
        <title>Complex archaea that bridge the gap between prokaryotes and eukaryotes.</title>
        <authorList>
            <person name="Spang A."/>
            <person name="Saw J.H."/>
            <person name="Jorgensen S.L."/>
            <person name="Zaremba-Niedzwiedzka K."/>
            <person name="Martijn J."/>
            <person name="Lind A.E."/>
            <person name="van Eijk R."/>
            <person name="Schleper C."/>
            <person name="Guy L."/>
            <person name="Ettema T.J."/>
        </authorList>
    </citation>
    <scope>NUCLEOTIDE SEQUENCE</scope>
</reference>
<dbReference type="AlphaFoldDB" id="A0A0F9C0B0"/>
<keyword evidence="1" id="KW-0472">Membrane</keyword>